<dbReference type="InterPro" id="IPR053943">
    <property type="entry name" value="RlmKL-like_Mtase_CS"/>
</dbReference>
<keyword evidence="7" id="KW-0949">S-adenosyl-L-methionine</keyword>
<evidence type="ECO:0000256" key="10">
    <source>
        <dbReference type="ARBA" id="ARBA00051883"/>
    </source>
</evidence>
<evidence type="ECO:0000256" key="7">
    <source>
        <dbReference type="ARBA" id="ARBA00022691"/>
    </source>
</evidence>
<keyword evidence="3" id="KW-0963">Cytoplasm</keyword>
<dbReference type="InterPro" id="IPR000241">
    <property type="entry name" value="RlmKL-like_Mtase"/>
</dbReference>
<dbReference type="CDD" id="cd11715">
    <property type="entry name" value="THUMP_AdoMetMT"/>
    <property type="match status" value="1"/>
</dbReference>
<dbReference type="FunFam" id="3.40.50.150:FF:000251">
    <property type="entry name" value="Putative RNA methylase"/>
    <property type="match status" value="1"/>
</dbReference>
<dbReference type="SUPFAM" id="SSF143437">
    <property type="entry name" value="THUMP domain-like"/>
    <property type="match status" value="1"/>
</dbReference>
<comment type="catalytic activity">
    <reaction evidence="10">
        <text>guanosine(10) in tRNA + 2 S-adenosyl-L-methionine = N(2)-dimethylguanosine(10) in tRNA + 2 S-adenosyl-L-homocysteine + 2 H(+)</text>
        <dbReference type="Rhea" id="RHEA:43124"/>
        <dbReference type="Rhea" id="RHEA-COMP:10355"/>
        <dbReference type="Rhea" id="RHEA-COMP:10358"/>
        <dbReference type="ChEBI" id="CHEBI:15378"/>
        <dbReference type="ChEBI" id="CHEBI:57856"/>
        <dbReference type="ChEBI" id="CHEBI:59789"/>
        <dbReference type="ChEBI" id="CHEBI:74269"/>
        <dbReference type="ChEBI" id="CHEBI:74513"/>
        <dbReference type="EC" id="2.1.1.213"/>
    </reaction>
</comment>
<dbReference type="GO" id="GO:0000049">
    <property type="term" value="F:tRNA binding"/>
    <property type="evidence" value="ECO:0007669"/>
    <property type="project" value="UniProtKB-KW"/>
</dbReference>
<accession>A0A482TAI9</accession>
<comment type="caution">
    <text evidence="17">The sequence shown here is derived from an EMBL/GenBank/DDBJ whole genome shotgun (WGS) entry which is preliminary data.</text>
</comment>
<protein>
    <recommendedName>
        <fullName evidence="13">tRNA (guanine(10)-N(2))-dimethyltransferase</fullName>
        <ecNumber evidence="13">2.1.1.213</ecNumber>
    </recommendedName>
    <alternativeName>
        <fullName evidence="14">tRNA:G10 dimethyltransferase</fullName>
    </alternativeName>
</protein>
<proteinExistence type="inferred from homology"/>
<reference evidence="17 18" key="1">
    <citation type="submission" date="2018-12" db="EMBL/GenBank/DDBJ databases">
        <title>Genome analysis provides insights into bioremediation potentialities of Halogeometricum borinquense strain N11.</title>
        <authorList>
            <person name="Najjari A."/>
            <person name="Youssef N."/>
            <person name="Fhoula I."/>
            <person name="Ben Dhia O."/>
            <person name="Mahjoubi M."/>
            <person name="Ouzari H.I."/>
            <person name="Cherif A."/>
        </authorList>
    </citation>
    <scope>NUCLEOTIDE SEQUENCE [LARGE SCALE GENOMIC DNA]</scope>
    <source>
        <strain evidence="17 18">N11</strain>
    </source>
</reference>
<comment type="subcellular location">
    <subcellularLocation>
        <location evidence="1">Cytoplasm</location>
    </subcellularLocation>
</comment>
<evidence type="ECO:0000256" key="14">
    <source>
        <dbReference type="ARBA" id="ARBA00082665"/>
    </source>
</evidence>
<evidence type="ECO:0000256" key="11">
    <source>
        <dbReference type="ARBA" id="ARBA00054380"/>
    </source>
</evidence>
<organism evidence="17 18">
    <name type="scientific">Halogeometricum borinquense</name>
    <dbReference type="NCBI Taxonomy" id="60847"/>
    <lineage>
        <taxon>Archaea</taxon>
        <taxon>Methanobacteriati</taxon>
        <taxon>Methanobacteriota</taxon>
        <taxon>Stenosarchaea group</taxon>
        <taxon>Halobacteria</taxon>
        <taxon>Halobacteriales</taxon>
        <taxon>Haloferacaceae</taxon>
        <taxon>Halogeometricum</taxon>
    </lineage>
</organism>
<keyword evidence="6 17" id="KW-0808">Transferase</keyword>
<dbReference type="SUPFAM" id="SSF53335">
    <property type="entry name" value="S-adenosyl-L-methionine-dependent methyltransferases"/>
    <property type="match status" value="1"/>
</dbReference>
<dbReference type="InterPro" id="IPR029063">
    <property type="entry name" value="SAM-dependent_MTases_sf"/>
</dbReference>
<dbReference type="EMBL" id="RZHH01000002">
    <property type="protein sequence ID" value="RYJ14964.1"/>
    <property type="molecule type" value="Genomic_DNA"/>
</dbReference>
<dbReference type="CDD" id="cd02440">
    <property type="entry name" value="AdoMet_MTases"/>
    <property type="match status" value="1"/>
</dbReference>
<evidence type="ECO:0000256" key="5">
    <source>
        <dbReference type="ARBA" id="ARBA00022603"/>
    </source>
</evidence>
<evidence type="ECO:0000313" key="17">
    <source>
        <dbReference type="EMBL" id="RYJ14964.1"/>
    </source>
</evidence>
<evidence type="ECO:0000256" key="9">
    <source>
        <dbReference type="ARBA" id="ARBA00022884"/>
    </source>
</evidence>
<sequence length="374" mass="39720">MRPSDDLYRRSDSRTTRIVDSRTIRADSRTTSIDTLIRADGHAPSVYCLELAGEEADESLAALEAERAAATAVERVAPGLATARGVRLGRVPTLAYTHHVSELLGRTDADVESAVALLSAASFDREGSVAVRGRDVRSSSGVSASAAERALGGVLVDRGFEVDLDDPDHVLRALFADDTCLLGWEAAASVRDFGSRAPTDRPFFQPGSMDPLDARAYVNLAAGPDLPDATVVDPMCGTGGILIEAGLVGARGVGNDAQSKMARGARENLTAYLPDAEWDVVRGDATSLPLCDDAADAVVFDAPYGRQSKIARHELSDLVGGALAEAARVAPAAVLIADRPWDAEAEDAGWTVDARFERRVHRSLDRHVHVLSRT</sequence>
<dbReference type="InterPro" id="IPR004114">
    <property type="entry name" value="THUMP_dom"/>
</dbReference>
<evidence type="ECO:0000256" key="1">
    <source>
        <dbReference type="ARBA" id="ARBA00004496"/>
    </source>
</evidence>
<dbReference type="PROSITE" id="PS01261">
    <property type="entry name" value="UPF0020"/>
    <property type="match status" value="1"/>
</dbReference>
<dbReference type="GO" id="GO:0160101">
    <property type="term" value="F:tRNA (guanine(10)-N2)-dimethyltransferase activity"/>
    <property type="evidence" value="ECO:0007669"/>
    <property type="project" value="UniProtKB-EC"/>
</dbReference>
<evidence type="ECO:0000256" key="13">
    <source>
        <dbReference type="ARBA" id="ARBA00066936"/>
    </source>
</evidence>
<evidence type="ECO:0000256" key="6">
    <source>
        <dbReference type="ARBA" id="ARBA00022679"/>
    </source>
</evidence>
<keyword evidence="9 15" id="KW-0694">RNA-binding</keyword>
<dbReference type="GO" id="GO:0030488">
    <property type="term" value="P:tRNA methylation"/>
    <property type="evidence" value="ECO:0007669"/>
    <property type="project" value="TreeGrafter"/>
</dbReference>
<name>A0A482TAI9_9EURY</name>
<keyword evidence="4" id="KW-0820">tRNA-binding</keyword>
<comment type="subunit">
    <text evidence="2">Monomer.</text>
</comment>
<dbReference type="Proteomes" id="UP000294028">
    <property type="component" value="Unassembled WGS sequence"/>
</dbReference>
<feature type="domain" description="THUMP" evidence="16">
    <location>
        <begin position="82"/>
        <end position="186"/>
    </location>
</feature>
<evidence type="ECO:0000256" key="4">
    <source>
        <dbReference type="ARBA" id="ARBA00022555"/>
    </source>
</evidence>
<evidence type="ECO:0000259" key="16">
    <source>
        <dbReference type="PROSITE" id="PS51165"/>
    </source>
</evidence>
<dbReference type="GO" id="GO:0005737">
    <property type="term" value="C:cytoplasm"/>
    <property type="evidence" value="ECO:0007669"/>
    <property type="project" value="UniProtKB-SubCell"/>
</dbReference>
<dbReference type="PANTHER" id="PTHR14911:SF21">
    <property type="entry name" value="N2-METHYLGUANOSINE TRNA METHYLTRANSFERASE"/>
    <property type="match status" value="1"/>
</dbReference>
<keyword evidence="5 17" id="KW-0489">Methyltransferase</keyword>
<evidence type="ECO:0000256" key="12">
    <source>
        <dbReference type="ARBA" id="ARBA00061338"/>
    </source>
</evidence>
<dbReference type="Pfam" id="PF01170">
    <property type="entry name" value="UPF0020"/>
    <property type="match status" value="1"/>
</dbReference>
<evidence type="ECO:0000256" key="8">
    <source>
        <dbReference type="ARBA" id="ARBA00022694"/>
    </source>
</evidence>
<comment type="similarity">
    <text evidence="12">Belongs to the methyltransferase superfamily. Trm-G10 family.</text>
</comment>
<evidence type="ECO:0000313" key="18">
    <source>
        <dbReference type="Proteomes" id="UP000294028"/>
    </source>
</evidence>
<dbReference type="Gene3D" id="3.40.50.150">
    <property type="entry name" value="Vaccinia Virus protein VP39"/>
    <property type="match status" value="1"/>
</dbReference>
<keyword evidence="8" id="KW-0819">tRNA processing</keyword>
<dbReference type="PROSITE" id="PS51165">
    <property type="entry name" value="THUMP"/>
    <property type="match status" value="1"/>
</dbReference>
<gene>
    <name evidence="17" type="ORF">ELS19_14060</name>
</gene>
<evidence type="ECO:0000256" key="3">
    <source>
        <dbReference type="ARBA" id="ARBA00022490"/>
    </source>
</evidence>
<comment type="function">
    <text evidence="11">Catalyzes the adenosylmethionine-dependent methylation of the exocyclic amino group (N(2)) of guanosine at position 10 of various tRNAs. Acts via a two-step process that leads to the formation of either N(2)-monomethyl (m(2)G) or N(2)-dimethylguanosine (m(2)(2)G).</text>
</comment>
<dbReference type="OMA" id="FFHPGVM"/>
<dbReference type="EC" id="2.1.1.213" evidence="13"/>
<evidence type="ECO:0000256" key="2">
    <source>
        <dbReference type="ARBA" id="ARBA00011245"/>
    </source>
</evidence>
<evidence type="ECO:0000256" key="15">
    <source>
        <dbReference type="PROSITE-ProRule" id="PRU00529"/>
    </source>
</evidence>
<dbReference type="AlphaFoldDB" id="A0A482TAI9"/>
<dbReference type="PANTHER" id="PTHR14911">
    <property type="entry name" value="THUMP DOMAIN-CONTAINING"/>
    <property type="match status" value="1"/>
</dbReference>